<sequence>MIFINYIVMCLIFGTTFLAIKIGVDTGAPPFFSAGIRFFLAGAILLLWSVWRGKARLSLLLRKEMVLTGAALTFGVFAALYWAEQYISSGVAAVLSATGPLMIILLQNRASGQKLPVSTWAGCLVGTIGVILLVVPGVTISFSIMWIVASLVLLAGEFCYSAGTVYSQRVIRRFEDTSPIALNAAQMLYGGVMLLLLSLFTESVTPASILEPKSLLSLIYLTTAGSMVAHTIFYWLVSKTNPVFPSTWLYVSPLIALVLGALLYHEPVSLLSAIGGITVMLGIVLVNLKSLKQLRGTNPVRSSTQ</sequence>
<dbReference type="SUPFAM" id="SSF103481">
    <property type="entry name" value="Multidrug resistance efflux transporter EmrE"/>
    <property type="match status" value="2"/>
</dbReference>
<evidence type="ECO:0000256" key="5">
    <source>
        <dbReference type="ARBA" id="ARBA00022989"/>
    </source>
</evidence>
<keyword evidence="10" id="KW-1185">Reference proteome</keyword>
<dbReference type="PANTHER" id="PTHR32322:SF18">
    <property type="entry name" value="S-ADENOSYLMETHIONINE_S-ADENOSYLHOMOCYSTEINE TRANSPORTER"/>
    <property type="match status" value="1"/>
</dbReference>
<proteinExistence type="inferred from homology"/>
<dbReference type="Proteomes" id="UP000640274">
    <property type="component" value="Unassembled WGS sequence"/>
</dbReference>
<evidence type="ECO:0000256" key="4">
    <source>
        <dbReference type="ARBA" id="ARBA00022692"/>
    </source>
</evidence>
<dbReference type="RefSeq" id="WP_199021896.1">
    <property type="nucleotide sequence ID" value="NZ_JAELUP010000117.1"/>
</dbReference>
<keyword evidence="6 7" id="KW-0472">Membrane</keyword>
<evidence type="ECO:0000256" key="1">
    <source>
        <dbReference type="ARBA" id="ARBA00004651"/>
    </source>
</evidence>
<feature type="transmembrane region" description="Helical" evidence="7">
    <location>
        <begin position="7"/>
        <end position="24"/>
    </location>
</feature>
<reference evidence="9" key="1">
    <citation type="submission" date="2020-12" db="EMBL/GenBank/DDBJ databases">
        <authorList>
            <person name="Huq M.A."/>
        </authorList>
    </citation>
    <scope>NUCLEOTIDE SEQUENCE</scope>
    <source>
        <strain evidence="9">MAHUQ-46</strain>
    </source>
</reference>
<evidence type="ECO:0000256" key="3">
    <source>
        <dbReference type="ARBA" id="ARBA00022475"/>
    </source>
</evidence>
<comment type="subcellular location">
    <subcellularLocation>
        <location evidence="1">Cell membrane</location>
        <topology evidence="1">Multi-pass membrane protein</topology>
    </subcellularLocation>
</comment>
<dbReference type="InterPro" id="IPR050638">
    <property type="entry name" value="AA-Vitamin_Transporters"/>
</dbReference>
<keyword evidence="4 7" id="KW-0812">Transmembrane</keyword>
<evidence type="ECO:0000256" key="7">
    <source>
        <dbReference type="SAM" id="Phobius"/>
    </source>
</evidence>
<feature type="transmembrane region" description="Helical" evidence="7">
    <location>
        <begin position="215"/>
        <end position="236"/>
    </location>
</feature>
<protein>
    <submittedName>
        <fullName evidence="9">EamA family transporter</fullName>
    </submittedName>
</protein>
<evidence type="ECO:0000259" key="8">
    <source>
        <dbReference type="Pfam" id="PF00892"/>
    </source>
</evidence>
<dbReference type="Pfam" id="PF00892">
    <property type="entry name" value="EamA"/>
    <property type="match status" value="2"/>
</dbReference>
<keyword evidence="5 7" id="KW-1133">Transmembrane helix</keyword>
<comment type="similarity">
    <text evidence="2">Belongs to the EamA transporter family.</text>
</comment>
<evidence type="ECO:0000313" key="10">
    <source>
        <dbReference type="Proteomes" id="UP000640274"/>
    </source>
</evidence>
<feature type="transmembrane region" description="Helical" evidence="7">
    <location>
        <begin position="187"/>
        <end position="209"/>
    </location>
</feature>
<dbReference type="EMBL" id="JAELUP010000117">
    <property type="protein sequence ID" value="MBJ6364311.1"/>
    <property type="molecule type" value="Genomic_DNA"/>
</dbReference>
<feature type="transmembrane region" description="Helical" evidence="7">
    <location>
        <begin position="248"/>
        <end position="264"/>
    </location>
</feature>
<name>A0A934JBY7_9BACL</name>
<evidence type="ECO:0000313" key="9">
    <source>
        <dbReference type="EMBL" id="MBJ6364311.1"/>
    </source>
</evidence>
<comment type="caution">
    <text evidence="9">The sequence shown here is derived from an EMBL/GenBank/DDBJ whole genome shotgun (WGS) entry which is preliminary data.</text>
</comment>
<evidence type="ECO:0000256" key="2">
    <source>
        <dbReference type="ARBA" id="ARBA00007362"/>
    </source>
</evidence>
<dbReference type="GO" id="GO:0005886">
    <property type="term" value="C:plasma membrane"/>
    <property type="evidence" value="ECO:0007669"/>
    <property type="project" value="UniProtKB-SubCell"/>
</dbReference>
<keyword evidence="3" id="KW-1003">Cell membrane</keyword>
<gene>
    <name evidence="9" type="ORF">JFN88_24135</name>
</gene>
<feature type="transmembrane region" description="Helical" evidence="7">
    <location>
        <begin position="89"/>
        <end position="106"/>
    </location>
</feature>
<feature type="domain" description="EamA" evidence="8">
    <location>
        <begin position="151"/>
        <end position="287"/>
    </location>
</feature>
<accession>A0A934JBY7</accession>
<feature type="transmembrane region" description="Helical" evidence="7">
    <location>
        <begin position="118"/>
        <end position="138"/>
    </location>
</feature>
<feature type="transmembrane region" description="Helical" evidence="7">
    <location>
        <begin position="144"/>
        <end position="166"/>
    </location>
</feature>
<dbReference type="InterPro" id="IPR000620">
    <property type="entry name" value="EamA_dom"/>
</dbReference>
<dbReference type="AlphaFoldDB" id="A0A934JBY7"/>
<dbReference type="PANTHER" id="PTHR32322">
    <property type="entry name" value="INNER MEMBRANE TRANSPORTER"/>
    <property type="match status" value="1"/>
</dbReference>
<feature type="domain" description="EamA" evidence="8">
    <location>
        <begin position="7"/>
        <end position="134"/>
    </location>
</feature>
<organism evidence="9 10">
    <name type="scientific">Paenibacillus roseus</name>
    <dbReference type="NCBI Taxonomy" id="2798579"/>
    <lineage>
        <taxon>Bacteria</taxon>
        <taxon>Bacillati</taxon>
        <taxon>Bacillota</taxon>
        <taxon>Bacilli</taxon>
        <taxon>Bacillales</taxon>
        <taxon>Paenibacillaceae</taxon>
        <taxon>Paenibacillus</taxon>
    </lineage>
</organism>
<dbReference type="InterPro" id="IPR037185">
    <property type="entry name" value="EmrE-like"/>
</dbReference>
<feature type="transmembrane region" description="Helical" evidence="7">
    <location>
        <begin position="30"/>
        <end position="53"/>
    </location>
</feature>
<feature type="transmembrane region" description="Helical" evidence="7">
    <location>
        <begin position="65"/>
        <end position="83"/>
    </location>
</feature>
<evidence type="ECO:0000256" key="6">
    <source>
        <dbReference type="ARBA" id="ARBA00023136"/>
    </source>
</evidence>
<feature type="transmembrane region" description="Helical" evidence="7">
    <location>
        <begin position="270"/>
        <end position="288"/>
    </location>
</feature>